<dbReference type="EMBL" id="FUZF01000013">
    <property type="protein sequence ID" value="SKB89414.1"/>
    <property type="molecule type" value="Genomic_DNA"/>
</dbReference>
<dbReference type="InterPro" id="IPR011335">
    <property type="entry name" value="Restrct_endonuc-II-like"/>
</dbReference>
<sequence>MAQHLSSGRYGEQLGVDYILKAGYTVLYRNWRYRYWEVDIVAMDGDTLVFIEVKSRTNTAFGEPVEFVNWKKKRNLVKLAEAYIKINSFQGEIRFDIIAVYLKSGKIELIKDAFWNE</sequence>
<reference evidence="4" key="1">
    <citation type="submission" date="2017-02" db="EMBL/GenBank/DDBJ databases">
        <authorList>
            <person name="Varghese N."/>
            <person name="Submissions S."/>
        </authorList>
    </citation>
    <scope>NUCLEOTIDE SEQUENCE [LARGE SCALE GENOMIC DNA]</scope>
    <source>
        <strain evidence="4">DSM 24091</strain>
    </source>
</reference>
<dbReference type="HAMAP" id="MF_00048">
    <property type="entry name" value="UPF0102"/>
    <property type="match status" value="1"/>
</dbReference>
<dbReference type="PANTHER" id="PTHR34039:SF1">
    <property type="entry name" value="UPF0102 PROTEIN YRAN"/>
    <property type="match status" value="1"/>
</dbReference>
<protein>
    <recommendedName>
        <fullName evidence="2">UPF0102 protein SAMN05660841_02932</fullName>
    </recommendedName>
</protein>
<keyword evidence="3" id="KW-0378">Hydrolase</keyword>
<keyword evidence="4" id="KW-1185">Reference proteome</keyword>
<evidence type="ECO:0000256" key="1">
    <source>
        <dbReference type="ARBA" id="ARBA00006738"/>
    </source>
</evidence>
<evidence type="ECO:0000313" key="3">
    <source>
        <dbReference type="EMBL" id="SKB89414.1"/>
    </source>
</evidence>
<dbReference type="InterPro" id="IPR003509">
    <property type="entry name" value="UPF0102_YraN-like"/>
</dbReference>
<dbReference type="AlphaFoldDB" id="A0A1T5EZL7"/>
<dbReference type="CDD" id="cd20736">
    <property type="entry name" value="PoNe_Nuclease"/>
    <property type="match status" value="1"/>
</dbReference>
<comment type="similarity">
    <text evidence="1 2">Belongs to the UPF0102 family.</text>
</comment>
<evidence type="ECO:0000313" key="4">
    <source>
        <dbReference type="Proteomes" id="UP000190150"/>
    </source>
</evidence>
<dbReference type="NCBIfam" id="NF009150">
    <property type="entry name" value="PRK12497.1-3"/>
    <property type="match status" value="1"/>
</dbReference>
<keyword evidence="3" id="KW-0540">Nuclease</keyword>
<proteinExistence type="inferred from homology"/>
<dbReference type="GO" id="GO:0004519">
    <property type="term" value="F:endonuclease activity"/>
    <property type="evidence" value="ECO:0007669"/>
    <property type="project" value="UniProtKB-KW"/>
</dbReference>
<dbReference type="RefSeq" id="WP_079644058.1">
    <property type="nucleotide sequence ID" value="NZ_FUZF01000013.1"/>
</dbReference>
<accession>A0A1T5EZL7</accession>
<gene>
    <name evidence="3" type="ORF">SAMN05660841_02932</name>
</gene>
<dbReference type="Pfam" id="PF02021">
    <property type="entry name" value="UPF0102"/>
    <property type="match status" value="1"/>
</dbReference>
<dbReference type="STRING" id="1513896.SAMN05660841_02932"/>
<dbReference type="Gene3D" id="3.40.1350.10">
    <property type="match status" value="1"/>
</dbReference>
<dbReference type="SUPFAM" id="SSF52980">
    <property type="entry name" value="Restriction endonuclease-like"/>
    <property type="match status" value="1"/>
</dbReference>
<dbReference type="NCBIfam" id="NF009154">
    <property type="entry name" value="PRK12497.3-3"/>
    <property type="match status" value="1"/>
</dbReference>
<dbReference type="GO" id="GO:0003676">
    <property type="term" value="F:nucleic acid binding"/>
    <property type="evidence" value="ECO:0007669"/>
    <property type="project" value="InterPro"/>
</dbReference>
<dbReference type="OrthoDB" id="9802516at2"/>
<dbReference type="PANTHER" id="PTHR34039">
    <property type="entry name" value="UPF0102 PROTEIN YRAN"/>
    <property type="match status" value="1"/>
</dbReference>
<evidence type="ECO:0000256" key="2">
    <source>
        <dbReference type="HAMAP-Rule" id="MF_00048"/>
    </source>
</evidence>
<name>A0A1T5EZL7_9SPHI</name>
<organism evidence="3 4">
    <name type="scientific">Sphingobacterium nematocida</name>
    <dbReference type="NCBI Taxonomy" id="1513896"/>
    <lineage>
        <taxon>Bacteria</taxon>
        <taxon>Pseudomonadati</taxon>
        <taxon>Bacteroidota</taxon>
        <taxon>Sphingobacteriia</taxon>
        <taxon>Sphingobacteriales</taxon>
        <taxon>Sphingobacteriaceae</taxon>
        <taxon>Sphingobacterium</taxon>
    </lineage>
</organism>
<dbReference type="InterPro" id="IPR011856">
    <property type="entry name" value="tRNA_endonuc-like_dom_sf"/>
</dbReference>
<dbReference type="Proteomes" id="UP000190150">
    <property type="component" value="Unassembled WGS sequence"/>
</dbReference>
<keyword evidence="3" id="KW-0255">Endonuclease</keyword>